<dbReference type="CDD" id="cd01392">
    <property type="entry name" value="HTH_LacI"/>
    <property type="match status" value="1"/>
</dbReference>
<dbReference type="Pfam" id="PF13377">
    <property type="entry name" value="Peripla_BP_3"/>
    <property type="match status" value="1"/>
</dbReference>
<dbReference type="RefSeq" id="WP_191784602.1">
    <property type="nucleotide sequence ID" value="NZ_JACSQV010000018.1"/>
</dbReference>
<name>A0ABR8QHP6_9CELL</name>
<sequence length="347" mass="36633">MTARSRADRATRIVGVRAVAAHAGVSLGTVSNVLNSPARVSAETRERVESSMRSLGFVPSRAAGQLRSRRSELIGVVVPDVGNPFWAGVLRGVESVTEVAGLTMLVASTHQDPARQRRLLRDLESQGVDGLVVAPIVDRASDWAPFEERRFGVVTLDRRSPGSGGAWVSLDNVLGAGLAMGHLADVGYRRIALVNGPVSVSWCAERREGARDALVRRGLDPADVMLEVEVTDLTVEEGGAAVAPLLDAGSIDAVMCVNDMLALGALLEMRARGLRVPDDVALVGYDDTDFAPALNPPLTTVHQPSFEMGVAAAALLLEAGEREPGAHVEFQPRLVVRGSSQSGAGFP</sequence>
<dbReference type="InterPro" id="IPR010982">
    <property type="entry name" value="Lambda_DNA-bd_dom_sf"/>
</dbReference>
<dbReference type="CDD" id="cd06293">
    <property type="entry name" value="PBP1_LacI-like"/>
    <property type="match status" value="1"/>
</dbReference>
<dbReference type="Gene3D" id="1.10.260.40">
    <property type="entry name" value="lambda repressor-like DNA-binding domains"/>
    <property type="match status" value="1"/>
</dbReference>
<evidence type="ECO:0000313" key="5">
    <source>
        <dbReference type="EMBL" id="MBD7919953.1"/>
    </source>
</evidence>
<dbReference type="InterPro" id="IPR000843">
    <property type="entry name" value="HTH_LacI"/>
</dbReference>
<dbReference type="Gene3D" id="3.40.50.2300">
    <property type="match status" value="2"/>
</dbReference>
<keyword evidence="6" id="KW-1185">Reference proteome</keyword>
<gene>
    <name evidence="5" type="ORF">H9657_16905</name>
</gene>
<evidence type="ECO:0000256" key="2">
    <source>
        <dbReference type="ARBA" id="ARBA00023125"/>
    </source>
</evidence>
<dbReference type="InterPro" id="IPR028082">
    <property type="entry name" value="Peripla_BP_I"/>
</dbReference>
<evidence type="ECO:0000256" key="3">
    <source>
        <dbReference type="ARBA" id="ARBA00023163"/>
    </source>
</evidence>
<evidence type="ECO:0000259" key="4">
    <source>
        <dbReference type="PROSITE" id="PS50932"/>
    </source>
</evidence>
<reference evidence="5 6" key="1">
    <citation type="submission" date="2020-08" db="EMBL/GenBank/DDBJ databases">
        <title>A Genomic Blueprint of the Chicken Gut Microbiome.</title>
        <authorList>
            <person name="Gilroy R."/>
            <person name="Ravi A."/>
            <person name="Getino M."/>
            <person name="Pursley I."/>
            <person name="Horton D.L."/>
            <person name="Alikhan N.-F."/>
            <person name="Baker D."/>
            <person name="Gharbi K."/>
            <person name="Hall N."/>
            <person name="Watson M."/>
            <person name="Adriaenssens E.M."/>
            <person name="Foster-Nyarko E."/>
            <person name="Jarju S."/>
            <person name="Secka A."/>
            <person name="Antonio M."/>
            <person name="Oren A."/>
            <person name="Chaudhuri R."/>
            <person name="La Ragione R.M."/>
            <person name="Hildebrand F."/>
            <person name="Pallen M.J."/>
        </authorList>
    </citation>
    <scope>NUCLEOTIDE SEQUENCE [LARGE SCALE GENOMIC DNA]</scope>
    <source>
        <strain evidence="5 6">Sa3CUA2</strain>
    </source>
</reference>
<dbReference type="PANTHER" id="PTHR30146:SF109">
    <property type="entry name" value="HTH-TYPE TRANSCRIPTIONAL REGULATOR GALS"/>
    <property type="match status" value="1"/>
</dbReference>
<dbReference type="PANTHER" id="PTHR30146">
    <property type="entry name" value="LACI-RELATED TRANSCRIPTIONAL REPRESSOR"/>
    <property type="match status" value="1"/>
</dbReference>
<organism evidence="5 6">
    <name type="scientific">Cellulomonas avistercoris</name>
    <dbReference type="NCBI Taxonomy" id="2762242"/>
    <lineage>
        <taxon>Bacteria</taxon>
        <taxon>Bacillati</taxon>
        <taxon>Actinomycetota</taxon>
        <taxon>Actinomycetes</taxon>
        <taxon>Micrococcales</taxon>
        <taxon>Cellulomonadaceae</taxon>
        <taxon>Cellulomonas</taxon>
    </lineage>
</organism>
<dbReference type="Pfam" id="PF00356">
    <property type="entry name" value="LacI"/>
    <property type="match status" value="1"/>
</dbReference>
<keyword evidence="3" id="KW-0804">Transcription</keyword>
<dbReference type="SUPFAM" id="SSF47413">
    <property type="entry name" value="lambda repressor-like DNA-binding domains"/>
    <property type="match status" value="1"/>
</dbReference>
<dbReference type="SMART" id="SM00354">
    <property type="entry name" value="HTH_LACI"/>
    <property type="match status" value="1"/>
</dbReference>
<dbReference type="Proteomes" id="UP000604241">
    <property type="component" value="Unassembled WGS sequence"/>
</dbReference>
<protein>
    <submittedName>
        <fullName evidence="5">LacI family DNA-binding transcriptional regulator</fullName>
    </submittedName>
</protein>
<keyword evidence="1" id="KW-0805">Transcription regulation</keyword>
<dbReference type="GO" id="GO:0003677">
    <property type="term" value="F:DNA binding"/>
    <property type="evidence" value="ECO:0007669"/>
    <property type="project" value="UniProtKB-KW"/>
</dbReference>
<dbReference type="SUPFAM" id="SSF53822">
    <property type="entry name" value="Periplasmic binding protein-like I"/>
    <property type="match status" value="1"/>
</dbReference>
<proteinExistence type="predicted"/>
<feature type="domain" description="HTH lacI-type" evidence="4">
    <location>
        <begin position="14"/>
        <end position="68"/>
    </location>
</feature>
<dbReference type="EMBL" id="JACSQV010000018">
    <property type="protein sequence ID" value="MBD7919953.1"/>
    <property type="molecule type" value="Genomic_DNA"/>
</dbReference>
<accession>A0ABR8QHP6</accession>
<dbReference type="PROSITE" id="PS50932">
    <property type="entry name" value="HTH_LACI_2"/>
    <property type="match status" value="1"/>
</dbReference>
<comment type="caution">
    <text evidence="5">The sequence shown here is derived from an EMBL/GenBank/DDBJ whole genome shotgun (WGS) entry which is preliminary data.</text>
</comment>
<dbReference type="InterPro" id="IPR046335">
    <property type="entry name" value="LacI/GalR-like_sensor"/>
</dbReference>
<evidence type="ECO:0000256" key="1">
    <source>
        <dbReference type="ARBA" id="ARBA00023015"/>
    </source>
</evidence>
<evidence type="ECO:0000313" key="6">
    <source>
        <dbReference type="Proteomes" id="UP000604241"/>
    </source>
</evidence>
<keyword evidence="2 5" id="KW-0238">DNA-binding</keyword>